<dbReference type="InterPro" id="IPR029061">
    <property type="entry name" value="THDP-binding"/>
</dbReference>
<proteinExistence type="inferred from homology"/>
<keyword evidence="3" id="KW-0786">Thiamine pyrophosphate</keyword>
<dbReference type="eggNOG" id="COG3959">
    <property type="taxonomic scope" value="Bacteria"/>
</dbReference>
<name>B6BTL3_9PROT</name>
<feature type="domain" description="Transketolase N-terminal" evidence="4">
    <location>
        <begin position="42"/>
        <end position="264"/>
    </location>
</feature>
<dbReference type="InterPro" id="IPR005474">
    <property type="entry name" value="Transketolase_N"/>
</dbReference>
<dbReference type="Gene3D" id="3.40.50.970">
    <property type="match status" value="1"/>
</dbReference>
<dbReference type="GO" id="GO:0004802">
    <property type="term" value="F:transketolase activity"/>
    <property type="evidence" value="ECO:0007669"/>
    <property type="project" value="UniProtKB-EC"/>
</dbReference>
<sequence length="271" mass="30493">MKKSDLEKLQLKANWVWQETVRIHYLAPETRVASSLSPVEILTVLYYGGFIDFFPKNRFSKKRDRVIISKGHGSLCMYPILADLGFFSKNKLKTVCQSGSFLGGIPDPIIPGYETINGSLGHGIGVSSGIAIALKKQKISKKVFVLVGDGELHEGSNWEAIMLAGQLKLSNLVVLLDNNKISMLDKTDNIINHRNLSQKMKEFGWETFEVKDGHSVREVYSALNKTKKQTKPQFIIFNTNKGNKVPKLENLPLSHVIPIDKNYMKEIFKGE</sequence>
<evidence type="ECO:0000313" key="6">
    <source>
        <dbReference type="Proteomes" id="UP000004188"/>
    </source>
</evidence>
<dbReference type="SUPFAM" id="SSF52518">
    <property type="entry name" value="Thiamin diphosphate-binding fold (THDP-binding)"/>
    <property type="match status" value="1"/>
</dbReference>
<evidence type="ECO:0000256" key="3">
    <source>
        <dbReference type="ARBA" id="ARBA00023052"/>
    </source>
</evidence>
<dbReference type="AlphaFoldDB" id="B6BTL3"/>
<keyword evidence="6" id="KW-1185">Reference proteome</keyword>
<gene>
    <name evidence="5" type="ORF">KB13_675</name>
</gene>
<accession>B6BTL3</accession>
<dbReference type="HOGENOM" id="CLU_009227_4_1_4"/>
<dbReference type="Pfam" id="PF00456">
    <property type="entry name" value="Transketolase_N"/>
    <property type="match status" value="1"/>
</dbReference>
<evidence type="ECO:0000256" key="1">
    <source>
        <dbReference type="ARBA" id="ARBA00001964"/>
    </source>
</evidence>
<evidence type="ECO:0000259" key="4">
    <source>
        <dbReference type="Pfam" id="PF00456"/>
    </source>
</evidence>
<dbReference type="EMBL" id="DS995299">
    <property type="protein sequence ID" value="EDZ64543.1"/>
    <property type="molecule type" value="Genomic_DNA"/>
</dbReference>
<dbReference type="EC" id="2.2.1.1" evidence="5"/>
<dbReference type="PANTHER" id="PTHR47514">
    <property type="entry name" value="TRANSKETOLASE N-TERMINAL SECTION-RELATED"/>
    <property type="match status" value="1"/>
</dbReference>
<evidence type="ECO:0000256" key="2">
    <source>
        <dbReference type="ARBA" id="ARBA00007131"/>
    </source>
</evidence>
<organism evidence="5 6">
    <name type="scientific">beta proteobacterium KB13</name>
    <dbReference type="NCBI Taxonomy" id="314607"/>
    <lineage>
        <taxon>Bacteria</taxon>
        <taxon>Pseudomonadati</taxon>
        <taxon>Pseudomonadota</taxon>
        <taxon>Betaproteobacteria</taxon>
        <taxon>Nitrosomonadales</taxon>
        <taxon>OM43 clade</taxon>
    </lineage>
</organism>
<comment type="similarity">
    <text evidence="2">Belongs to the transketolase family.</text>
</comment>
<protein>
    <submittedName>
        <fullName evidence="5">Transketolase</fullName>
        <ecNumber evidence="5">2.2.1.1</ecNumber>
    </submittedName>
</protein>
<keyword evidence="5" id="KW-0808">Transferase</keyword>
<dbReference type="Proteomes" id="UP000004188">
    <property type="component" value="Unassembled WGS sequence"/>
</dbReference>
<evidence type="ECO:0000313" key="5">
    <source>
        <dbReference type="EMBL" id="EDZ64543.1"/>
    </source>
</evidence>
<reference evidence="6" key="1">
    <citation type="journal article" date="2012" name="Stand. Genomic Sci.">
        <title>Genome sequence of strain HIMB624, a cultured representative from the OM43 clade of marine Betaproteobacteria.</title>
        <authorList>
            <person name="Huggett M.J."/>
            <person name="Hayakawa D.H."/>
            <person name="Rappe M.S."/>
        </authorList>
    </citation>
    <scope>NUCLEOTIDE SEQUENCE [LARGE SCALE GENOMIC DNA]</scope>
    <source>
        <strain evidence="6">KB13</strain>
    </source>
</reference>
<dbReference type="STRING" id="314607.KB13_675"/>
<dbReference type="PANTHER" id="PTHR47514:SF1">
    <property type="entry name" value="TRANSKETOLASE N-TERMINAL SECTION-RELATED"/>
    <property type="match status" value="1"/>
</dbReference>
<comment type="cofactor">
    <cofactor evidence="1">
        <name>thiamine diphosphate</name>
        <dbReference type="ChEBI" id="CHEBI:58937"/>
    </cofactor>
</comment>